<feature type="region of interest" description="Disordered" evidence="2">
    <location>
        <begin position="255"/>
        <end position="279"/>
    </location>
</feature>
<gene>
    <name evidence="4" type="ORF">KO353_15090</name>
</gene>
<feature type="coiled-coil region" evidence="1">
    <location>
        <begin position="4"/>
        <end position="73"/>
    </location>
</feature>
<dbReference type="RefSeq" id="WP_218285599.1">
    <property type="nucleotide sequence ID" value="NZ_CP076448.1"/>
</dbReference>
<evidence type="ECO:0000313" key="4">
    <source>
        <dbReference type="EMBL" id="QXM24542.1"/>
    </source>
</evidence>
<dbReference type="Proteomes" id="UP000694001">
    <property type="component" value="Chromosome"/>
</dbReference>
<organism evidence="4 5">
    <name type="scientific">Elioraea tepida</name>
    <dbReference type="NCBI Taxonomy" id="2843330"/>
    <lineage>
        <taxon>Bacteria</taxon>
        <taxon>Pseudomonadati</taxon>
        <taxon>Pseudomonadota</taxon>
        <taxon>Alphaproteobacteria</taxon>
        <taxon>Acetobacterales</taxon>
        <taxon>Elioraeaceae</taxon>
        <taxon>Elioraea</taxon>
    </lineage>
</organism>
<evidence type="ECO:0000256" key="1">
    <source>
        <dbReference type="SAM" id="Coils"/>
    </source>
</evidence>
<feature type="domain" description="PASTA" evidence="3">
    <location>
        <begin position="296"/>
        <end position="361"/>
    </location>
</feature>
<keyword evidence="5" id="KW-1185">Reference proteome</keyword>
<evidence type="ECO:0000313" key="5">
    <source>
        <dbReference type="Proteomes" id="UP000694001"/>
    </source>
</evidence>
<dbReference type="Pfam" id="PF03793">
    <property type="entry name" value="PASTA"/>
    <property type="match status" value="3"/>
</dbReference>
<feature type="domain" description="PASTA" evidence="3">
    <location>
        <begin position="160"/>
        <end position="227"/>
    </location>
</feature>
<reference evidence="4" key="1">
    <citation type="submission" date="2021-06" db="EMBL/GenBank/DDBJ databases">
        <title>Elioraea tepida, sp. nov., a moderately thermophilic aerobic anoxygenic phototrophic bacterium isolated from an alkaline siliceous hot spring mat community in Yellowstone National Park, WY, USA.</title>
        <authorList>
            <person name="Saini M.K."/>
            <person name="Yoshida S."/>
            <person name="Sebastian A."/>
            <person name="Hirose S."/>
            <person name="Hara E."/>
            <person name="Tamaki H."/>
            <person name="Soulier N.T."/>
            <person name="Albert I."/>
            <person name="Hanada S."/>
            <person name="Bryant D.A."/>
            <person name="Tank M."/>
        </authorList>
    </citation>
    <scope>NUCLEOTIDE SEQUENCE</scope>
    <source>
        <strain evidence="4">MS-P2</strain>
    </source>
</reference>
<dbReference type="SMART" id="SM00740">
    <property type="entry name" value="PASTA"/>
    <property type="match status" value="3"/>
</dbReference>
<dbReference type="KEGG" id="elio:KO353_15090"/>
<sequence>MPEDQKLEERLARIEQALEAFAKRLDVIERRLGAAGDARSGETALEAALKRRLAELEAERLTLSRRVSALEAGRLQARPEQVSEGFRKAIVALQAGLEPRPGDKVAYAVSEMQVGLKSLVALDESGGLRLVLPSPEERFDPAQLTEIRFTLRGASEQAAALPGLVPVPSLLGLPLAAAEAALARAGLKPGRRSEQESRYPPGTVIGQSPDPQDEVAPDVAVDLVVAIPVRPTVPDLRGKTLDEATALIEAAGLTQGPVSRRETREAEEGRVLAQDPPSGVRVEPGARVSLVVAVAPPPSVAVPDLVGQTREEAERLLKAAGLEVGEVSLKRAGRPGLVLAQVPRPGTEVPPGSAVSLVVSAALPVEELIERAVKHAAGTRSGISGKLLRERLRALNLADHAAFAALAEAPLETLQKAIGAPTPRGLADAQAALRKALEDEG</sequence>
<evidence type="ECO:0000256" key="2">
    <source>
        <dbReference type="SAM" id="MobiDB-lite"/>
    </source>
</evidence>
<dbReference type="CDD" id="cd06577">
    <property type="entry name" value="PASTA_pknB"/>
    <property type="match status" value="3"/>
</dbReference>
<name>A0A975U1E6_9PROT</name>
<dbReference type="InterPro" id="IPR005543">
    <property type="entry name" value="PASTA_dom"/>
</dbReference>
<feature type="domain" description="PASTA" evidence="3">
    <location>
        <begin position="230"/>
        <end position="294"/>
    </location>
</feature>
<feature type="compositionally biased region" description="Basic and acidic residues" evidence="2">
    <location>
        <begin position="259"/>
        <end position="270"/>
    </location>
</feature>
<proteinExistence type="predicted"/>
<protein>
    <submittedName>
        <fullName evidence="4">PASTA domain-containing protein</fullName>
    </submittedName>
</protein>
<dbReference type="PROSITE" id="PS51178">
    <property type="entry name" value="PASTA"/>
    <property type="match status" value="3"/>
</dbReference>
<keyword evidence="1" id="KW-0175">Coiled coil</keyword>
<accession>A0A975U1E6</accession>
<feature type="region of interest" description="Disordered" evidence="2">
    <location>
        <begin position="186"/>
        <end position="214"/>
    </location>
</feature>
<evidence type="ECO:0000259" key="3">
    <source>
        <dbReference type="PROSITE" id="PS51178"/>
    </source>
</evidence>
<dbReference type="EMBL" id="CP076448">
    <property type="protein sequence ID" value="QXM24542.1"/>
    <property type="molecule type" value="Genomic_DNA"/>
</dbReference>
<dbReference type="AlphaFoldDB" id="A0A975U1E6"/>